<reference evidence="5 6" key="1">
    <citation type="submission" date="2015-04" db="EMBL/GenBank/DDBJ databases">
        <title>Draft genome of the roundworm Trichinella nativa.</title>
        <authorList>
            <person name="Mitreva M."/>
        </authorList>
    </citation>
    <scope>NUCLEOTIDE SEQUENCE [LARGE SCALE GENOMIC DNA]</scope>
    <source>
        <strain evidence="5 6">ISS45</strain>
    </source>
</reference>
<dbReference type="GO" id="GO:0006508">
    <property type="term" value="P:proteolysis"/>
    <property type="evidence" value="ECO:0007669"/>
    <property type="project" value="InterPro"/>
</dbReference>
<feature type="domain" description="Peptidase S1" evidence="4">
    <location>
        <begin position="40"/>
        <end position="432"/>
    </location>
</feature>
<feature type="signal peptide" evidence="3">
    <location>
        <begin position="1"/>
        <end position="21"/>
    </location>
</feature>
<comment type="similarity">
    <text evidence="2">Belongs to the peptidase S1 family. CLIP subfamily.</text>
</comment>
<protein>
    <submittedName>
        <fullName evidence="5">Trypsin</fullName>
    </submittedName>
</protein>
<dbReference type="PANTHER" id="PTHR24256">
    <property type="entry name" value="TRYPTASE-RELATED"/>
    <property type="match status" value="1"/>
</dbReference>
<comment type="caution">
    <text evidence="5">The sequence shown here is derived from an EMBL/GenBank/DDBJ whole genome shotgun (WGS) entry which is preliminary data.</text>
</comment>
<name>A0A1Y3E4B9_9BILA</name>
<dbReference type="InterPro" id="IPR051487">
    <property type="entry name" value="Ser/Thr_Proteases_Immune/Dev"/>
</dbReference>
<dbReference type="SUPFAM" id="SSF50494">
    <property type="entry name" value="Trypsin-like serine proteases"/>
    <property type="match status" value="2"/>
</dbReference>
<dbReference type="InterPro" id="IPR043504">
    <property type="entry name" value="Peptidase_S1_PA_chymotrypsin"/>
</dbReference>
<evidence type="ECO:0000256" key="3">
    <source>
        <dbReference type="SAM" id="SignalP"/>
    </source>
</evidence>
<dbReference type="Pfam" id="PF00089">
    <property type="entry name" value="Trypsin"/>
    <property type="match status" value="2"/>
</dbReference>
<dbReference type="Proteomes" id="UP000243006">
    <property type="component" value="Unassembled WGS sequence"/>
</dbReference>
<proteinExistence type="inferred from homology"/>
<dbReference type="Gene3D" id="2.40.10.10">
    <property type="entry name" value="Trypsin-like serine proteases"/>
    <property type="match status" value="2"/>
</dbReference>
<keyword evidence="3" id="KW-0732">Signal</keyword>
<gene>
    <name evidence="5" type="ORF">D917_04464</name>
</gene>
<sequence>MNRLINFLLIWLLNFNANVESEIECGLSLHENASPVRRWMLNSTISLPKFNPWNVFISGKNKTCGGVLVQIYPDTTSSEIVLTSGQCFIDKEGHLLNYADYKVYLGGHSFNENQKTTTISVGIKQITVMEFDKQTMQNDLAMVVLETTVPFDYNIRAICLPHYSFDIKYADWISLTGWKTHTRKNQGPRSSGILQNIPIITLSEEECEEIIPIFHRYYHTCGIRSTEYFYKHRTVLIVQTASKLTKIKMLTYLLILIQSAAVNYAENYIECGISHYVPTQLYTSVGYPPHYTNARASPYSMPWSVIIETEDKVCGGVLIRLEKIANRSHTVLTSSYCFSQKFGKMYNYANTKVHFGVHRFPPDTDKVTVGIKQVTSTPYEVGMIKKDIALITLQSEVEFNEKIRPICLPSINYKPSTATKYPLVGWVLSKLTRFKKIPYLLQVPIILLEPSECAMMLEIFSDDDHICGYFYDPHMFNNSVPVILHS</sequence>
<evidence type="ECO:0000313" key="5">
    <source>
        <dbReference type="EMBL" id="OUC39942.1"/>
    </source>
</evidence>
<dbReference type="PROSITE" id="PS50240">
    <property type="entry name" value="TRYPSIN_DOM"/>
    <property type="match status" value="1"/>
</dbReference>
<evidence type="ECO:0000256" key="2">
    <source>
        <dbReference type="ARBA" id="ARBA00024195"/>
    </source>
</evidence>
<evidence type="ECO:0000313" key="6">
    <source>
        <dbReference type="Proteomes" id="UP000243006"/>
    </source>
</evidence>
<accession>A0A1Y3E4B9</accession>
<dbReference type="InterPro" id="IPR001254">
    <property type="entry name" value="Trypsin_dom"/>
</dbReference>
<dbReference type="EMBL" id="LVZM01023523">
    <property type="protein sequence ID" value="OUC39942.1"/>
    <property type="molecule type" value="Genomic_DNA"/>
</dbReference>
<dbReference type="GO" id="GO:0004252">
    <property type="term" value="F:serine-type endopeptidase activity"/>
    <property type="evidence" value="ECO:0007669"/>
    <property type="project" value="InterPro"/>
</dbReference>
<dbReference type="SMART" id="SM00020">
    <property type="entry name" value="Tryp_SPc"/>
    <property type="match status" value="1"/>
</dbReference>
<dbReference type="InterPro" id="IPR009003">
    <property type="entry name" value="Peptidase_S1_PA"/>
</dbReference>
<dbReference type="AlphaFoldDB" id="A0A1Y3E4B9"/>
<organism evidence="5 6">
    <name type="scientific">Trichinella nativa</name>
    <dbReference type="NCBI Taxonomy" id="6335"/>
    <lineage>
        <taxon>Eukaryota</taxon>
        <taxon>Metazoa</taxon>
        <taxon>Ecdysozoa</taxon>
        <taxon>Nematoda</taxon>
        <taxon>Enoplea</taxon>
        <taxon>Dorylaimia</taxon>
        <taxon>Trichinellida</taxon>
        <taxon>Trichinellidae</taxon>
        <taxon>Trichinella</taxon>
    </lineage>
</organism>
<evidence type="ECO:0000256" key="1">
    <source>
        <dbReference type="ARBA" id="ARBA00023157"/>
    </source>
</evidence>
<evidence type="ECO:0000259" key="4">
    <source>
        <dbReference type="PROSITE" id="PS50240"/>
    </source>
</evidence>
<feature type="chain" id="PRO_5010993789" evidence="3">
    <location>
        <begin position="22"/>
        <end position="486"/>
    </location>
</feature>
<keyword evidence="1" id="KW-1015">Disulfide bond</keyword>